<dbReference type="AlphaFoldDB" id="A0A9X6V5I5"/>
<dbReference type="EMBL" id="NTUS01000166">
    <property type="protein sequence ID" value="PFA88213.1"/>
    <property type="molecule type" value="Genomic_DNA"/>
</dbReference>
<evidence type="ECO:0000313" key="3">
    <source>
        <dbReference type="Proteomes" id="UP000220397"/>
    </source>
</evidence>
<protein>
    <submittedName>
        <fullName evidence="2">Uncharacterized protein</fullName>
    </submittedName>
</protein>
<organism evidence="2 3">
    <name type="scientific">Bacillus thuringiensis</name>
    <dbReference type="NCBI Taxonomy" id="1428"/>
    <lineage>
        <taxon>Bacteria</taxon>
        <taxon>Bacillati</taxon>
        <taxon>Bacillota</taxon>
        <taxon>Bacilli</taxon>
        <taxon>Bacillales</taxon>
        <taxon>Bacillaceae</taxon>
        <taxon>Bacillus</taxon>
        <taxon>Bacillus cereus group</taxon>
    </lineage>
</organism>
<name>A0A9X6V5I5_BACTU</name>
<proteinExistence type="predicted"/>
<comment type="caution">
    <text evidence="2">The sequence shown here is derived from an EMBL/GenBank/DDBJ whole genome shotgun (WGS) entry which is preliminary data.</text>
</comment>
<evidence type="ECO:0000313" key="2">
    <source>
        <dbReference type="EMBL" id="PFA88213.1"/>
    </source>
</evidence>
<evidence type="ECO:0000313" key="1">
    <source>
        <dbReference type="EMBL" id="PEX47753.1"/>
    </source>
</evidence>
<dbReference type="EMBL" id="NTXF01000028">
    <property type="protein sequence ID" value="PEX47753.1"/>
    <property type="molecule type" value="Genomic_DNA"/>
</dbReference>
<dbReference type="Proteomes" id="UP000220397">
    <property type="component" value="Unassembled WGS sequence"/>
</dbReference>
<reference evidence="3 4" key="1">
    <citation type="submission" date="2017-09" db="EMBL/GenBank/DDBJ databases">
        <title>Large-scale bioinformatics analysis of Bacillus genomes uncovers conserved roles of natural products in bacterial physiology.</title>
        <authorList>
            <consortium name="Agbiome Team Llc"/>
            <person name="Bleich R.M."/>
            <person name="Kirk G.J."/>
            <person name="Santa Maria K.C."/>
            <person name="Allen S.E."/>
            <person name="Farag S."/>
            <person name="Shank E.A."/>
            <person name="Bowers A."/>
        </authorList>
    </citation>
    <scope>NUCLEOTIDE SEQUENCE [LARGE SCALE GENOMIC DNA]</scope>
    <source>
        <strain evidence="1 4">AFS007900</strain>
        <strain evidence="2 3">AFS015413</strain>
    </source>
</reference>
<dbReference type="Proteomes" id="UP000220502">
    <property type="component" value="Unassembled WGS sequence"/>
</dbReference>
<sequence length="61" mass="7063">MQNKKRMKSKQRISYAFYPALTGSKTPTKKFSLKQRRQVGDQLSVNARLVRADNQWGIPPI</sequence>
<evidence type="ECO:0000313" key="4">
    <source>
        <dbReference type="Proteomes" id="UP000220502"/>
    </source>
</evidence>
<gene>
    <name evidence="2" type="ORF">CN398_30670</name>
    <name evidence="1" type="ORF">CN461_18400</name>
</gene>
<accession>A0A9X6V5I5</accession>